<dbReference type="Pfam" id="PF13714">
    <property type="entry name" value="PEP_mutase"/>
    <property type="match status" value="1"/>
</dbReference>
<dbReference type="SUPFAM" id="SSF51621">
    <property type="entry name" value="Phosphoenolpyruvate/pyruvate domain"/>
    <property type="match status" value="1"/>
</dbReference>
<proteinExistence type="predicted"/>
<evidence type="ECO:0000256" key="1">
    <source>
        <dbReference type="SAM" id="MobiDB-lite"/>
    </source>
</evidence>
<organism evidence="2 3">
    <name type="scientific">Nonomuraea composti</name>
    <dbReference type="NCBI Taxonomy" id="2720023"/>
    <lineage>
        <taxon>Bacteria</taxon>
        <taxon>Bacillati</taxon>
        <taxon>Actinomycetota</taxon>
        <taxon>Actinomycetes</taxon>
        <taxon>Streptosporangiales</taxon>
        <taxon>Streptosporangiaceae</taxon>
        <taxon>Nonomuraea</taxon>
    </lineage>
</organism>
<keyword evidence="2" id="KW-0456">Lyase</keyword>
<gene>
    <name evidence="2" type="ORF">HCN51_26030</name>
</gene>
<protein>
    <submittedName>
        <fullName evidence="2">Isocitrate lyase/phosphoenolpyruvate mutase family protein</fullName>
    </submittedName>
</protein>
<keyword evidence="3" id="KW-1185">Reference proteome</keyword>
<evidence type="ECO:0000313" key="2">
    <source>
        <dbReference type="EMBL" id="NJP92872.1"/>
    </source>
</evidence>
<name>A0ABX1B8M2_9ACTN</name>
<accession>A0ABX1B8M2</accession>
<feature type="region of interest" description="Disordered" evidence="1">
    <location>
        <begin position="273"/>
        <end position="298"/>
    </location>
</feature>
<dbReference type="GO" id="GO:0016829">
    <property type="term" value="F:lyase activity"/>
    <property type="evidence" value="ECO:0007669"/>
    <property type="project" value="UniProtKB-KW"/>
</dbReference>
<reference evidence="2 3" key="1">
    <citation type="submission" date="2020-03" db="EMBL/GenBank/DDBJ databases">
        <title>WGS of actinomycetes isolated from Thailand.</title>
        <authorList>
            <person name="Thawai C."/>
        </authorList>
    </citation>
    <scope>NUCLEOTIDE SEQUENCE [LARGE SCALE GENOMIC DNA]</scope>
    <source>
        <strain evidence="2 3">FMUSA5-5</strain>
    </source>
</reference>
<dbReference type="EMBL" id="JAATEP010000019">
    <property type="protein sequence ID" value="NJP92872.1"/>
    <property type="molecule type" value="Genomic_DNA"/>
</dbReference>
<dbReference type="RefSeq" id="WP_168012482.1">
    <property type="nucleotide sequence ID" value="NZ_JAATEP010000019.1"/>
</dbReference>
<dbReference type="PANTHER" id="PTHR42905:SF16">
    <property type="entry name" value="CARBOXYPHOSPHONOENOLPYRUVATE PHOSPHONOMUTASE-LIKE PROTEIN (AFU_ORTHOLOGUE AFUA_5G07230)"/>
    <property type="match status" value="1"/>
</dbReference>
<dbReference type="Proteomes" id="UP000696294">
    <property type="component" value="Unassembled WGS sequence"/>
</dbReference>
<dbReference type="CDD" id="cd00377">
    <property type="entry name" value="ICL_PEPM"/>
    <property type="match status" value="1"/>
</dbReference>
<dbReference type="InterPro" id="IPR039556">
    <property type="entry name" value="ICL/PEPM"/>
</dbReference>
<evidence type="ECO:0000313" key="3">
    <source>
        <dbReference type="Proteomes" id="UP000696294"/>
    </source>
</evidence>
<dbReference type="InterPro" id="IPR040442">
    <property type="entry name" value="Pyrv_kinase-like_dom_sf"/>
</dbReference>
<dbReference type="Gene3D" id="3.20.20.60">
    <property type="entry name" value="Phosphoenolpyruvate-binding domains"/>
    <property type="match status" value="1"/>
</dbReference>
<sequence length="298" mass="30627">MRATPAAATGIDPDGRGGGAALRRLHVAGAPLVVPNAWDAASARMIEAAGFPVVATSSAAMAAVLGHDDGERAPVSEVLAAAARIVRAVRVPVTIDFERGYGLAPAELVERFAATGAAGLNLEDSHPASGDMIDVAEQADFLSAVREAAVAQGADLVINARTDLFLRRSGPAREQVAGTLARGARYLEAGADCVYPIGAADPEVIRALAEGLPGPVNVAYGNGRLSLARLAELGVARVSFGPALQRHLYDTFGSVMLPAVASDRTPFTRWRHACMQPGPGPAASPPVKSSIGESDERG</sequence>
<dbReference type="InterPro" id="IPR015813">
    <property type="entry name" value="Pyrv/PenolPyrv_kinase-like_dom"/>
</dbReference>
<dbReference type="PANTHER" id="PTHR42905">
    <property type="entry name" value="PHOSPHOENOLPYRUVATE CARBOXYLASE"/>
    <property type="match status" value="1"/>
</dbReference>
<comment type="caution">
    <text evidence="2">The sequence shown here is derived from an EMBL/GenBank/DDBJ whole genome shotgun (WGS) entry which is preliminary data.</text>
</comment>